<dbReference type="CDD" id="cd10017">
    <property type="entry name" value="B3_DNA"/>
    <property type="match status" value="1"/>
</dbReference>
<dbReference type="InterPro" id="IPR003340">
    <property type="entry name" value="B3_DNA-bd"/>
</dbReference>
<dbReference type="PANTHER" id="PTHR34269">
    <property type="entry name" value="TRANSCRIPTION FACTOR B3-DOMAIN FAMILY-RELATED"/>
    <property type="match status" value="1"/>
</dbReference>
<evidence type="ECO:0000256" key="1">
    <source>
        <dbReference type="ARBA" id="ARBA00004123"/>
    </source>
</evidence>
<keyword evidence="5" id="KW-0539">Nucleus</keyword>
<reference evidence="6 7" key="1">
    <citation type="submission" date="2023-10" db="EMBL/GenBank/DDBJ databases">
        <title>Genome-Wide Identification Analysis in wild type Solanum Pinnatisectum Reveals Some Genes Defensing Phytophthora Infestans.</title>
        <authorList>
            <person name="Sun C."/>
        </authorList>
    </citation>
    <scope>NUCLEOTIDE SEQUENCE [LARGE SCALE GENOMIC DNA]</scope>
    <source>
        <strain evidence="6">LQN</strain>
        <tissue evidence="6">Leaf</tissue>
    </source>
</reference>
<keyword evidence="3" id="KW-0238">DNA-binding</keyword>
<sequence length="201" mass="23495">MCHQVSPPSSTTSTCTIVDFSSIDSGKDDPNSPFFTLFTQVSKNTSNPQFLCFCFIKSRELGEEKFVPLKKIKLRNESNGEEGHWITKRLTRSDVNGASRLLLSQQDVNNYILPFMNEEKHSIIYQQLYEVDVTIFDMDTQTSHILTLKKWSTNSFHLVKAWTKDFVKRKNLKENDEISICWEKTNYRFCFRVDTRNQLDL</sequence>
<evidence type="ECO:0000313" key="6">
    <source>
        <dbReference type="EMBL" id="KAK4721472.1"/>
    </source>
</evidence>
<gene>
    <name evidence="6" type="ORF">R3W88_011705</name>
</gene>
<dbReference type="Proteomes" id="UP001311915">
    <property type="component" value="Unassembled WGS sequence"/>
</dbReference>
<comment type="caution">
    <text evidence="6">The sequence shown here is derived from an EMBL/GenBank/DDBJ whole genome shotgun (WGS) entry which is preliminary data.</text>
</comment>
<keyword evidence="7" id="KW-1185">Reference proteome</keyword>
<evidence type="ECO:0000256" key="2">
    <source>
        <dbReference type="ARBA" id="ARBA00023015"/>
    </source>
</evidence>
<dbReference type="Gene3D" id="2.40.330.10">
    <property type="entry name" value="DNA-binding pseudobarrel domain"/>
    <property type="match status" value="1"/>
</dbReference>
<dbReference type="InterPro" id="IPR051442">
    <property type="entry name" value="B3_domain"/>
</dbReference>
<accession>A0AAV9L888</accession>
<dbReference type="InterPro" id="IPR015300">
    <property type="entry name" value="DNA-bd_pseudobarrel_sf"/>
</dbReference>
<keyword evidence="2" id="KW-0805">Transcription regulation</keyword>
<organism evidence="6 7">
    <name type="scientific">Solanum pinnatisectum</name>
    <name type="common">tansyleaf nightshade</name>
    <dbReference type="NCBI Taxonomy" id="50273"/>
    <lineage>
        <taxon>Eukaryota</taxon>
        <taxon>Viridiplantae</taxon>
        <taxon>Streptophyta</taxon>
        <taxon>Embryophyta</taxon>
        <taxon>Tracheophyta</taxon>
        <taxon>Spermatophyta</taxon>
        <taxon>Magnoliopsida</taxon>
        <taxon>eudicotyledons</taxon>
        <taxon>Gunneridae</taxon>
        <taxon>Pentapetalae</taxon>
        <taxon>asterids</taxon>
        <taxon>lamiids</taxon>
        <taxon>Solanales</taxon>
        <taxon>Solanaceae</taxon>
        <taxon>Solanoideae</taxon>
        <taxon>Solaneae</taxon>
        <taxon>Solanum</taxon>
    </lineage>
</organism>
<keyword evidence="4" id="KW-0804">Transcription</keyword>
<evidence type="ECO:0000313" key="7">
    <source>
        <dbReference type="Proteomes" id="UP001311915"/>
    </source>
</evidence>
<evidence type="ECO:0000256" key="5">
    <source>
        <dbReference type="ARBA" id="ARBA00023242"/>
    </source>
</evidence>
<dbReference type="SUPFAM" id="SSF101936">
    <property type="entry name" value="DNA-binding pseudobarrel domain"/>
    <property type="match status" value="1"/>
</dbReference>
<evidence type="ECO:0008006" key="8">
    <source>
        <dbReference type="Google" id="ProtNLM"/>
    </source>
</evidence>
<dbReference type="GO" id="GO:0003677">
    <property type="term" value="F:DNA binding"/>
    <property type="evidence" value="ECO:0007669"/>
    <property type="project" value="UniProtKB-KW"/>
</dbReference>
<protein>
    <recommendedName>
        <fullName evidence="8">TF-B3 domain-containing protein</fullName>
    </recommendedName>
</protein>
<evidence type="ECO:0000256" key="4">
    <source>
        <dbReference type="ARBA" id="ARBA00023163"/>
    </source>
</evidence>
<comment type="subcellular location">
    <subcellularLocation>
        <location evidence="1">Nucleus</location>
    </subcellularLocation>
</comment>
<name>A0AAV9L888_9SOLN</name>
<dbReference type="PANTHER" id="PTHR34269:SF11">
    <property type="entry name" value="B3 DOMAIN PROTEIN"/>
    <property type="match status" value="1"/>
</dbReference>
<dbReference type="AlphaFoldDB" id="A0AAV9L888"/>
<dbReference type="EMBL" id="JAWPEI010000007">
    <property type="protein sequence ID" value="KAK4721472.1"/>
    <property type="molecule type" value="Genomic_DNA"/>
</dbReference>
<proteinExistence type="predicted"/>
<dbReference type="GO" id="GO:0005634">
    <property type="term" value="C:nucleus"/>
    <property type="evidence" value="ECO:0007669"/>
    <property type="project" value="UniProtKB-SubCell"/>
</dbReference>
<evidence type="ECO:0000256" key="3">
    <source>
        <dbReference type="ARBA" id="ARBA00023125"/>
    </source>
</evidence>